<keyword evidence="1" id="KW-0812">Transmembrane</keyword>
<evidence type="ECO:0000313" key="2">
    <source>
        <dbReference type="EMBL" id="GGD71007.1"/>
    </source>
</evidence>
<keyword evidence="1" id="KW-1133">Transmembrane helix</keyword>
<organism evidence="2 3">
    <name type="scientific">Emticicia aquatilis</name>
    <dbReference type="NCBI Taxonomy" id="1537369"/>
    <lineage>
        <taxon>Bacteria</taxon>
        <taxon>Pseudomonadati</taxon>
        <taxon>Bacteroidota</taxon>
        <taxon>Cytophagia</taxon>
        <taxon>Cytophagales</taxon>
        <taxon>Leadbetterellaceae</taxon>
        <taxon>Emticicia</taxon>
    </lineage>
</organism>
<feature type="transmembrane region" description="Helical" evidence="1">
    <location>
        <begin position="21"/>
        <end position="43"/>
    </location>
</feature>
<proteinExistence type="predicted"/>
<keyword evidence="3" id="KW-1185">Reference proteome</keyword>
<evidence type="ECO:0000313" key="3">
    <source>
        <dbReference type="Proteomes" id="UP000609064"/>
    </source>
</evidence>
<dbReference type="RefSeq" id="WP_188768531.1">
    <property type="nucleotide sequence ID" value="NZ_BMKK01000009.1"/>
</dbReference>
<name>A0A916Z2V7_9BACT</name>
<sequence length="327" mass="37113">MELQESKPKSFWNRPEGTTGMLFAAGALLGGGYLLYQALPFLITLASNTLYLAGLLIVLAAVIYMILDPKMRNLIFYIYKSIMRWVTGLFIQLDPIGILKTYIDELQGNLGKMNQQISKLKGQMINLKTIIENNKKQIQNDLTLASKAKETDKQAMMVLKARKAGRLQESNMKLDDLYKKMEILYRVLGKMYENSEIMLEDIKDQVVVKEQERKAIRASHSAMRSAMNIMNGDKDQRQMFDMAMESITDDVSQKVGEMQRFMEVSSNFMDSIDLQNGVFEEEGLNMLEKWEKEGVSLLLGDDKKALIAGSSVSSSKSSGNQYDKLFE</sequence>
<gene>
    <name evidence="2" type="ORF">GCM10011514_38870</name>
</gene>
<dbReference type="AlphaFoldDB" id="A0A916Z2V7"/>
<dbReference type="EMBL" id="BMKK01000009">
    <property type="protein sequence ID" value="GGD71007.1"/>
    <property type="molecule type" value="Genomic_DNA"/>
</dbReference>
<comment type="caution">
    <text evidence="2">The sequence shown here is derived from an EMBL/GenBank/DDBJ whole genome shotgun (WGS) entry which is preliminary data.</text>
</comment>
<keyword evidence="1" id="KW-0472">Membrane</keyword>
<feature type="transmembrane region" description="Helical" evidence="1">
    <location>
        <begin position="49"/>
        <end position="67"/>
    </location>
</feature>
<reference evidence="2" key="2">
    <citation type="submission" date="2020-09" db="EMBL/GenBank/DDBJ databases">
        <authorList>
            <person name="Sun Q."/>
            <person name="Zhou Y."/>
        </authorList>
    </citation>
    <scope>NUCLEOTIDE SEQUENCE</scope>
    <source>
        <strain evidence="2">CGMCC 1.15958</strain>
    </source>
</reference>
<protein>
    <submittedName>
        <fullName evidence="2">Uncharacterized protein</fullName>
    </submittedName>
</protein>
<reference evidence="2" key="1">
    <citation type="journal article" date="2014" name="Int. J. Syst. Evol. Microbiol.">
        <title>Complete genome sequence of Corynebacterium casei LMG S-19264T (=DSM 44701T), isolated from a smear-ripened cheese.</title>
        <authorList>
            <consortium name="US DOE Joint Genome Institute (JGI-PGF)"/>
            <person name="Walter F."/>
            <person name="Albersmeier A."/>
            <person name="Kalinowski J."/>
            <person name="Ruckert C."/>
        </authorList>
    </citation>
    <scope>NUCLEOTIDE SEQUENCE</scope>
    <source>
        <strain evidence="2">CGMCC 1.15958</strain>
    </source>
</reference>
<accession>A0A916Z2V7</accession>
<dbReference type="Proteomes" id="UP000609064">
    <property type="component" value="Unassembled WGS sequence"/>
</dbReference>
<evidence type="ECO:0000256" key="1">
    <source>
        <dbReference type="SAM" id="Phobius"/>
    </source>
</evidence>